<keyword evidence="1" id="KW-0614">Plasmid</keyword>
<protein>
    <submittedName>
        <fullName evidence="1">Uncharacterized protein</fullName>
    </submittedName>
</protein>
<geneLocation type="plasmid" evidence="1 2">
    <name>p1</name>
</geneLocation>
<dbReference type="EMBL" id="CP051755">
    <property type="protein sequence ID" value="QPJ86637.1"/>
    <property type="molecule type" value="Genomic_DNA"/>
</dbReference>
<evidence type="ECO:0000313" key="2">
    <source>
        <dbReference type="Proteomes" id="UP000594603"/>
    </source>
</evidence>
<proteinExistence type="predicted"/>
<evidence type="ECO:0000313" key="1">
    <source>
        <dbReference type="EMBL" id="QPJ86637.1"/>
    </source>
</evidence>
<keyword evidence="2" id="KW-1185">Reference proteome</keyword>
<name>A0ACD1BH54_9CLOT</name>
<accession>A0ACD1BH54</accession>
<organism evidence="1 2">
    <name type="scientific">Candidatus Sarcina troglodytae</name>
    <dbReference type="NCBI Taxonomy" id="2726954"/>
    <lineage>
        <taxon>Bacteria</taxon>
        <taxon>Bacillati</taxon>
        <taxon>Bacillota</taxon>
        <taxon>Clostridia</taxon>
        <taxon>Eubacteriales</taxon>
        <taxon>Clostridiaceae</taxon>
        <taxon>Sarcina</taxon>
    </lineage>
</organism>
<gene>
    <name evidence="1" type="ORF">HH195_11760</name>
</gene>
<dbReference type="Proteomes" id="UP000594603">
    <property type="component" value="Plasmid p1"/>
</dbReference>
<reference evidence="1" key="1">
    <citation type="submission" date="2020-04" db="EMBL/GenBank/DDBJ databases">
        <title>A novel bacterium ('Candidatus Sarcina troglodytae' sp. nov.) linked to a protracted, uniformly lethal epizootic among sanctuary western chimpanzees (Pan troglodytes verus) in Sierra Leone.</title>
        <authorList>
            <person name="Owens L.A."/>
            <person name="Colitti B."/>
            <person name="Hirji I."/>
            <person name="Pizaro A."/>
            <person name="Jaffe J.E."/>
            <person name="Moittie S."/>
            <person name="Bishop-Lilly K.A."/>
            <person name="Estrella L.A."/>
            <person name="Voegtly L.J."/>
            <person name="Kuhn J.H."/>
            <person name="Suen G."/>
            <person name="Deblois C.L."/>
            <person name="Dunn C."/>
            <person name="Juan-Salles C."/>
            <person name="Goldberg T.L."/>
        </authorList>
    </citation>
    <scope>NUCLEOTIDE SEQUENCE</scope>
    <source>
        <strain evidence="1">JB2</strain>
    </source>
</reference>
<sequence length="324" mass="38605">MECNYVPILKWKQGEKNALSYLSDSVKDRIVPLIEIVSFNNKNNKKQKNYWDNRPFYLYINNELHGNNLKKFNKIKNEYNNNYTIPVITNKNTDEIINNFIYTSNNGFAIRINKLEFKEIDNIIYRVNNLDYNMEIDLILDLFNISSADLDVENIFYLSNIINKLYNSIKFRRIIIASTAIPNSMSEYEKHKIIQIERYEIKLFEKLSKKVYPKLVFADYCTKYYKYMEYNHFVHKYFNIKYTTNDYYLLVKGELDKKGFEKENISFLCKLLTLDGRYCGENYSFGDKYIYDRSGSDLSLGYGNATTWITNCINHHITFTSNNI</sequence>